<accession>A0AA36BB33</accession>
<dbReference type="Proteomes" id="UP001162480">
    <property type="component" value="Chromosome 12"/>
</dbReference>
<dbReference type="AlphaFoldDB" id="A0AA36BB33"/>
<sequence>MYHITIDEYNKFIKKELYKSYKLAPTSDLDNINTNHCKLMNKLRVDDRTELYCPTSPHFNLKEHKKDFLTKPSIRLISPTWEE</sequence>
<evidence type="ECO:0000313" key="2">
    <source>
        <dbReference type="Proteomes" id="UP001162480"/>
    </source>
</evidence>
<protein>
    <submittedName>
        <fullName evidence="1">Uncharacterized protein</fullName>
    </submittedName>
</protein>
<gene>
    <name evidence="1" type="ORF">OCTVUL_1B018191</name>
</gene>
<dbReference type="EMBL" id="OX597825">
    <property type="protein sequence ID" value="CAI9731148.1"/>
    <property type="molecule type" value="Genomic_DNA"/>
</dbReference>
<proteinExistence type="predicted"/>
<reference evidence="1" key="1">
    <citation type="submission" date="2023-08" db="EMBL/GenBank/DDBJ databases">
        <authorList>
            <person name="Alioto T."/>
            <person name="Alioto T."/>
            <person name="Gomez Garrido J."/>
        </authorList>
    </citation>
    <scope>NUCLEOTIDE SEQUENCE</scope>
</reference>
<keyword evidence="2" id="KW-1185">Reference proteome</keyword>
<organism evidence="1 2">
    <name type="scientific">Octopus vulgaris</name>
    <name type="common">Common octopus</name>
    <dbReference type="NCBI Taxonomy" id="6645"/>
    <lineage>
        <taxon>Eukaryota</taxon>
        <taxon>Metazoa</taxon>
        <taxon>Spiralia</taxon>
        <taxon>Lophotrochozoa</taxon>
        <taxon>Mollusca</taxon>
        <taxon>Cephalopoda</taxon>
        <taxon>Coleoidea</taxon>
        <taxon>Octopodiformes</taxon>
        <taxon>Octopoda</taxon>
        <taxon>Incirrata</taxon>
        <taxon>Octopodidae</taxon>
        <taxon>Octopus</taxon>
    </lineage>
</organism>
<name>A0AA36BB33_OCTVU</name>
<evidence type="ECO:0000313" key="1">
    <source>
        <dbReference type="EMBL" id="CAI9731148.1"/>
    </source>
</evidence>